<reference evidence="2 3" key="2">
    <citation type="submission" date="2018-11" db="EMBL/GenBank/DDBJ databases">
        <authorList>
            <consortium name="Pathogen Informatics"/>
        </authorList>
    </citation>
    <scope>NUCLEOTIDE SEQUENCE [LARGE SCALE GENOMIC DNA]</scope>
</reference>
<accession>A0A183J664</accession>
<dbReference type="EMBL" id="UZAM01015515">
    <property type="protein sequence ID" value="VDP39421.1"/>
    <property type="molecule type" value="Genomic_DNA"/>
</dbReference>
<reference evidence="4" key="1">
    <citation type="submission" date="2016-06" db="UniProtKB">
        <authorList>
            <consortium name="WormBaseParasite"/>
        </authorList>
    </citation>
    <scope>IDENTIFICATION</scope>
</reference>
<evidence type="ECO:0000313" key="2">
    <source>
        <dbReference type="EMBL" id="VDP39421.1"/>
    </source>
</evidence>
<proteinExistence type="predicted"/>
<evidence type="ECO:0000313" key="4">
    <source>
        <dbReference type="WBParaSite" id="SBAD_0001174801-mRNA-1"/>
    </source>
</evidence>
<dbReference type="InterPro" id="IPR003886">
    <property type="entry name" value="NIDO_dom"/>
</dbReference>
<dbReference type="OrthoDB" id="6236007at2759"/>
<dbReference type="WBParaSite" id="SBAD_0001174801-mRNA-1">
    <property type="protein sequence ID" value="SBAD_0001174801-mRNA-1"/>
    <property type="gene ID" value="SBAD_0001174801"/>
</dbReference>
<dbReference type="Proteomes" id="UP000270296">
    <property type="component" value="Unassembled WGS sequence"/>
</dbReference>
<sequence length="163" mass="18398">MFERSLSLFGDMCPVPELLPMYVVQKYQQQHGDCVKCLNPRELYSRRLSTAATVLQRASETVRSNFLDAADFQAIYALIATWDRVGYYDAHHDKVPSLFVMPITYQTGFSAPGRRLVRFTGTALSTKYSPAVAGCRSHRHIGDPVISVRFPPDKPATLLYHTL</sequence>
<feature type="domain" description="NIDO" evidence="1">
    <location>
        <begin position="45"/>
        <end position="93"/>
    </location>
</feature>
<dbReference type="AlphaFoldDB" id="A0A183J664"/>
<keyword evidence="3" id="KW-1185">Reference proteome</keyword>
<evidence type="ECO:0000313" key="3">
    <source>
        <dbReference type="Proteomes" id="UP000270296"/>
    </source>
</evidence>
<evidence type="ECO:0000259" key="1">
    <source>
        <dbReference type="Pfam" id="PF06119"/>
    </source>
</evidence>
<dbReference type="GO" id="GO:0007160">
    <property type="term" value="P:cell-matrix adhesion"/>
    <property type="evidence" value="ECO:0007669"/>
    <property type="project" value="InterPro"/>
</dbReference>
<protein>
    <submittedName>
        <fullName evidence="4">FRG domain-containing protein</fullName>
    </submittedName>
</protein>
<name>A0A183J664_9BILA</name>
<dbReference type="Pfam" id="PF06119">
    <property type="entry name" value="NIDO"/>
    <property type="match status" value="1"/>
</dbReference>
<gene>
    <name evidence="2" type="ORF">SBAD_LOCUS11362</name>
</gene>
<organism evidence="4">
    <name type="scientific">Soboliphyme baturini</name>
    <dbReference type="NCBI Taxonomy" id="241478"/>
    <lineage>
        <taxon>Eukaryota</taxon>
        <taxon>Metazoa</taxon>
        <taxon>Ecdysozoa</taxon>
        <taxon>Nematoda</taxon>
        <taxon>Enoplea</taxon>
        <taxon>Dorylaimia</taxon>
        <taxon>Dioctophymatida</taxon>
        <taxon>Dioctophymatoidea</taxon>
        <taxon>Soboliphymatidae</taxon>
        <taxon>Soboliphyme</taxon>
    </lineage>
</organism>